<name>A0A7F5RJE5_AGRPL</name>
<accession>A0A7F5RJE5</accession>
<dbReference type="InterPro" id="IPR018936">
    <property type="entry name" value="PI3/4_kinase_CS"/>
</dbReference>
<dbReference type="InterPro" id="IPR045581">
    <property type="entry name" value="DNAPKcs_CC5"/>
</dbReference>
<comment type="subcellular location">
    <subcellularLocation>
        <location evidence="1">Nucleus</location>
    </subcellularLocation>
</comment>
<dbReference type="Pfam" id="PF08163">
    <property type="entry name" value="DNAPKcs_CC3"/>
    <property type="match status" value="1"/>
</dbReference>
<dbReference type="SMART" id="SM01343">
    <property type="entry name" value="FATC"/>
    <property type="match status" value="1"/>
</dbReference>
<dbReference type="Pfam" id="PF19704">
    <property type="entry name" value="DNAPKcs_CC5"/>
    <property type="match status" value="2"/>
</dbReference>
<dbReference type="InterPro" id="IPR016024">
    <property type="entry name" value="ARM-type_fold"/>
</dbReference>
<dbReference type="PANTHER" id="PTHR11139">
    <property type="entry name" value="ATAXIA TELANGIECTASIA MUTATED ATM -RELATED"/>
    <property type="match status" value="1"/>
</dbReference>
<proteinExistence type="inferred from homology"/>
<evidence type="ECO:0000256" key="2">
    <source>
        <dbReference type="ARBA" id="ARBA00011031"/>
    </source>
</evidence>
<dbReference type="Pfam" id="PF00454">
    <property type="entry name" value="PI3_PI4_kinase"/>
    <property type="match status" value="1"/>
</dbReference>
<dbReference type="OrthoDB" id="431717at2759"/>
<evidence type="ECO:0000256" key="6">
    <source>
        <dbReference type="ARBA" id="ARBA00022741"/>
    </source>
</evidence>
<dbReference type="EC" id="2.7.11.1" evidence="3"/>
<dbReference type="Gene3D" id="3.30.1010.10">
    <property type="entry name" value="Phosphatidylinositol 3-kinase Catalytic Subunit, Chain A, domain 4"/>
    <property type="match status" value="1"/>
</dbReference>
<dbReference type="PROSITE" id="PS51190">
    <property type="entry name" value="FATC"/>
    <property type="match status" value="1"/>
</dbReference>
<keyword evidence="4" id="KW-0723">Serine/threonine-protein kinase</keyword>
<feature type="transmembrane region" description="Helical" evidence="12">
    <location>
        <begin position="164"/>
        <end position="188"/>
    </location>
</feature>
<dbReference type="PROSITE" id="PS00915">
    <property type="entry name" value="PI3_4_KINASE_1"/>
    <property type="match status" value="1"/>
</dbReference>
<evidence type="ECO:0000256" key="5">
    <source>
        <dbReference type="ARBA" id="ARBA00022679"/>
    </source>
</evidence>
<dbReference type="CDD" id="cd05172">
    <property type="entry name" value="PIKKc_DNA-PK"/>
    <property type="match status" value="1"/>
</dbReference>
<keyword evidence="15" id="KW-1185">Reference proteome</keyword>
<dbReference type="InterPro" id="IPR037706">
    <property type="entry name" value="DNA-PK_dom"/>
</dbReference>
<dbReference type="GO" id="GO:0004677">
    <property type="term" value="F:DNA-dependent protein kinase activity"/>
    <property type="evidence" value="ECO:0007669"/>
    <property type="project" value="InterPro"/>
</dbReference>
<evidence type="ECO:0000259" key="14">
    <source>
        <dbReference type="PROSITE" id="PS51190"/>
    </source>
</evidence>
<evidence type="ECO:0000256" key="3">
    <source>
        <dbReference type="ARBA" id="ARBA00012513"/>
    </source>
</evidence>
<dbReference type="GO" id="GO:0005524">
    <property type="term" value="F:ATP binding"/>
    <property type="evidence" value="ECO:0007669"/>
    <property type="project" value="UniProtKB-KW"/>
</dbReference>
<keyword evidence="10" id="KW-0234">DNA repair</keyword>
<sequence length="3778" mass="435746">MDEDVQNFGNNLAICVKQKKYMFAADLIGHVLKQFSDGQLPLTVIDFHLVNIFNKSDGLLKFIENVICIEQFRPALVHSLKLLSIIINTMGQRIKKNAVDVVTVCQKIITSNARSDDKFSALIIIECIIEQHLINHDVVIELYNDLCKSFELKRTSKGISNIPIVFYVFFCVYILVESQIAIVLGTIMKHFNNVFDCNSFFEKLIKNIEYELYACENQKTATLKATEGCMVGLSKALESCSTEIIPERKQKLLDCLESLVKSTNAKIKVAFRAALNLLKMHMNLFAKEIYVRYKEWYKYFMHWLQSETGENKKAGFNVLLEFYNEMGKVACESNNGGEVAKFLVNPCLKKLSNQDETYVVHLSIRGVGYFARAIYIHLREKFDGILALMSQKMEEQFFIQETPETPINLEFLPDYIFSIGSMVSLLKDLTDSQMSVIYKSSIFMIQMFPKIPSHHRFVVVDAIVSLICNLNVNNKKMLCNYLQVVLYQGILWTCSHEIEADAEVVKDNINIITYKSYMQLWNGLLNLRQRYLDAEETKVLKREIFDELIRNLLVLINKLDLGTVVKKNEDMITTATDLETIFEPVKVADIIIFVNIADLYRDIFILVKKQDPAMFRKWIPAFVDNVIKKSQHYPLCSGFYKLLTACLKLSTSLRYFTKARIEKYEYVRSTYESIYSFIQDILQKVSHLKEDLLISCLELLMSIPEAMVKNILPQAVPAFTSLFNVGRSYLKLAHLAIDTLEEWFILLPINDFKPFLEEIVPELDSYLESHSLNEKNLIVDSTKFKTRKTERAVMKRKVFIESESELLELQYKIMVFLGKLDTNICYKFVSSKNTLEPVVWGKNCHLKVTLPFEDADIDIGLEKFVPHVLNIALHSSNRKSRVTACELLHAIVLNLLGVSKAASDEDLNDINLVLKKIFVPLLQLACDVDGVVRQIFEPFVLQLMHWYSHPSQKEGEQAEIVKNGLMEAITNTSNSSLRDFAGICVREYLAWTKRQSKDQRSMGIEFWICKIKTFSRHPDLFKRTGAVLLFNSTYTELRENSEIFNIYWFEILDSLVTNLSLMNKTISLEDSLLQQAFSALDHVKRGLVEKSDRFNSSNPDRIVPSSFGGDTLKDVAIWSLTQTGSLSPHCRQKCMDLFCKIAPKVKDCRNLKEFCNKFIDDSNWILKTYHLRSLSPESFENDIFKWMCYFLCAIDGYKFIIDNDILSPKTAFENKEFLESVGFFLSNVQEKTLENFKENCTVTSADKQTFKTLKSQIINKLVALFSSILSKKYHIECIDIWKQPSTWNFIKNCVFMPYVLGIEMTKADEFGNEVVTLLNLLNANLTPNTGKENIQNTLREYIIQTLKDEVDLKAVSVPYQQRLALKGMLLLQKTNFAKEMNLGDLFSRTIPDLFAKIVKTSPSPIFIKLIKPVNEFYDMKLQLALENNKNEIHLVIKCIVSEEMVTYEGTNTKSKKGVLFFRTFKDTLSKVIVQNFSYFMEILCKNPPEDIYYFNTEIIPYVKKYCKERSIVKTIITKMVESVDTMSTFFNVDSASKKKALDFISKLMTLTDVPRIIGHGNEKLYLLIIDLFTITDQSWNTVQSLEFIGQIIELLPCVTEPQDDLQPDLLSSLSSVHKKYFVTKTSSVKPTIQVIIKKVFDCLKNSKSLTILSFCLDLYVTEHDYLKDIPVQKIIKHFMRGQNIDFQLNALNFVWKECTTTTKYSNHDRYILIRDILTLALRYSLYPAFERFNEEIINDIYKKLKTKNDPQYFACNKVVDRTIYFIAIEILFCRIDVNKMTNNTCPINAAVFSDGKNGKQLLRELTKISLDAGKEKLQEDFSDDSNYKEFFRLYHCHSYNATISLIANTQDSIDYYTLLFPKDKDGDDIRWIKLIDTTKKYKFSIDFDKVPDRKKKILNIRSSTEQNSPNKDGFNYLQSQRLFESTLSEDISKYDFTHSIIQSQVDDELLEDIEDSRNNFLQFDALDFNEHECMVTICGLLRHLVDSNISPLPEEGINEEDVELPQWADAFRKTLLNEKVPDNLKLFLLKIIENVEDIFRPLAKWFLEPIMQIIVDGRAGEEINYFVADLVMVLLSWSPIAIPVDNELTKKLLILLIQNVNTSRKALMKEDINLIKLFVEKWRNIIEVPHKELLKILESARERINVVIGIHLTAIFLVNGLEPWDTGTVSSFLKLFLSKLKSDYQEVYSPGAETVGMILKYLQENSTDIVDLPLKIVEDHIKLLPKNNLLHVLVKMTSYCPSVVDSFINQYINLINVEQTFTFKVQVLKIALANPELTTTSFGFKLVDFEALLTCPDLEVQILTLKLLGKVYQTIDLNKMPNILKKASQFVQSSSDQCRENMYQFIMNMYNSISDHEILQLCTSILLKGLVDPNEDIQNKIYEFWNELQTSNTLTDRLVFLLSELFVPGDLEDHFLGYCCALIISLSQKQKEFTKEMFQHELKKCVREDYKIVNCWRAQHTSFAPLFASTLRSQQSQWSQAMSSSDVLLATQTNLSFIPTQMLNTNISAEETKPGPSSSSFSISLNPDDAGMPISSGNNTNAQKRSTIRKRRICSNKEMISKISANYQVFKHEKIMEKRKDVVKEREKNVSIYRSYRKGDFPDVQIRLSELFIPMQTLAKTDSYIARQLFNSILNNFVMHHKEGDNTLTTNLSSKINKILESSTGLVPNLVGALMDFTLSNKNLIQLKPETVSSVALSSSLYSIGSLLLEEYLIHLDFSEGSSKRKPGEESEESKYWLKIAELAKEMGDWDVVRSIFLDKIKCNESVVNAITAESTSQWKQAVEYYKSAIETDLSYQRQEFYYESCFKCLVNLGHWEVLAQQVADFAESESTDVWQVLWTNENYQKKLLPWYIKAEVNKILEHSNDNHNIVSCLNMSLKDPLQSNVLKTDFGEELAIMFLIANELDTTKQYISCKFNSFLGNWVNINRLFTQQKIDKLLNVRNAVDINNFTKKIEKMSIMNYQECVDDLISVWGKSNENGPSAILNEVKLLYRQNFIEKLLEKIRDIVMDEEEQNSMVCKLETFKYDLHLNFIKLFAKLNNPDLAYKYVAEYVSKREENDIRWYLQFASLAFRRIGTLEDQGEKVSKYVQVWKELAECVNVNRESEYLLEVIEVNQLMFDISNELTVCLQDNESLLHENTDQLSELFNGQTINRSEDISLLAHKKFLDILNEYYYEKNNLEVDTKILDCVGQAFVKLAYYYQEKGDISGFIQSVLKAMKLGSFEGRQLFPCILTVSDLGSTYKELFIKEVSNDNVELGFTCNDENGLKESLKKVIEDFFPNNINFKSPTSMQGHIYKSIEKYREKLNKLLNKKFDLTTCKKELLAIVNECSSSTSKSEIQPSLEDLCPWLYNFKPHDDQEIEIPGQYKGDKLPLPQYHVKIVGFAPEINVMKSIRKPIKISILGYDAKEYPFLVKAGEDLRQDQRIEQLFCLMNNVLISDTNCNQRQLRIQTYEVIPLTDSLGLIQWVKHTVGLGDFMKEVFDKDNSICESVSNKYASWIQSVSRKKLSIVQQYGTVSMEFSRDKTIKNYRNLVSSIPWDCLRQAFWNISIDSESFFALRHTFAVSYSVMCIAQWILGIGDRHLSNTKISLENGHPLGIDFGCAFGVGTQILGVPELIPFRLTPHIVNLLKPLDCHGLFQETMIHSLRAFRKNRQVLLATMSVFLKEPSLEWLDYAKNSELKNDSETWYPEQKILHCREKLEGVNPAKIMIEELQAGNSPFVEGFIDLVKGDPQYNVRATTTTTGNKLSEEDQVKCLIDQATDENILGRQWLGLEMWI</sequence>
<keyword evidence="5" id="KW-0808">Transferase</keyword>
<reference evidence="16" key="1">
    <citation type="submission" date="2025-08" db="UniProtKB">
        <authorList>
            <consortium name="RefSeq"/>
        </authorList>
    </citation>
    <scope>IDENTIFICATION</scope>
    <source>
        <tissue evidence="16">Entire body</tissue>
    </source>
</reference>
<evidence type="ECO:0000256" key="4">
    <source>
        <dbReference type="ARBA" id="ARBA00022527"/>
    </source>
</evidence>
<protein>
    <recommendedName>
        <fullName evidence="3">non-specific serine/threonine protein kinase</fullName>
        <ecNumber evidence="3">2.7.11.1</ecNumber>
    </recommendedName>
</protein>
<dbReference type="InterPro" id="IPR011009">
    <property type="entry name" value="Kinase-like_dom_sf"/>
</dbReference>
<dbReference type="GO" id="GO:0008630">
    <property type="term" value="P:intrinsic apoptotic signaling pathway in response to DNA damage"/>
    <property type="evidence" value="ECO:0007669"/>
    <property type="project" value="TreeGrafter"/>
</dbReference>
<dbReference type="Pfam" id="PF20500">
    <property type="entry name" value="DNA-PKcs_N"/>
    <property type="match status" value="1"/>
</dbReference>
<evidence type="ECO:0000313" key="16">
    <source>
        <dbReference type="RefSeq" id="XP_025836118.1"/>
    </source>
</evidence>
<dbReference type="InterPro" id="IPR046803">
    <property type="entry name" value="DNAPKcs_CC1-2"/>
</dbReference>
<keyword evidence="11" id="KW-0539">Nucleus</keyword>
<organism evidence="15 16">
    <name type="scientific">Agrilus planipennis</name>
    <name type="common">Emerald ash borer</name>
    <name type="synonym">Agrilus marcopoli</name>
    <dbReference type="NCBI Taxonomy" id="224129"/>
    <lineage>
        <taxon>Eukaryota</taxon>
        <taxon>Metazoa</taxon>
        <taxon>Ecdysozoa</taxon>
        <taxon>Arthropoda</taxon>
        <taxon>Hexapoda</taxon>
        <taxon>Insecta</taxon>
        <taxon>Pterygota</taxon>
        <taxon>Neoptera</taxon>
        <taxon>Endopterygota</taxon>
        <taxon>Coleoptera</taxon>
        <taxon>Polyphaga</taxon>
        <taxon>Elateriformia</taxon>
        <taxon>Buprestoidea</taxon>
        <taxon>Buprestidae</taxon>
        <taxon>Agrilinae</taxon>
        <taxon>Agrilus</taxon>
    </lineage>
</organism>
<dbReference type="InterPro" id="IPR046804">
    <property type="entry name" value="DNA-PKcs_N"/>
</dbReference>
<dbReference type="PANTHER" id="PTHR11139:SF68">
    <property type="entry name" value="DNA-DEPENDENT PROTEIN KINASE CATALYTIC SUBUNIT"/>
    <property type="match status" value="1"/>
</dbReference>
<keyword evidence="9" id="KW-0067">ATP-binding</keyword>
<keyword evidence="12" id="KW-1133">Transmembrane helix</keyword>
<dbReference type="Proteomes" id="UP000192223">
    <property type="component" value="Unplaced"/>
</dbReference>
<dbReference type="GO" id="GO:0000723">
    <property type="term" value="P:telomere maintenance"/>
    <property type="evidence" value="ECO:0007669"/>
    <property type="project" value="TreeGrafter"/>
</dbReference>
<dbReference type="SUPFAM" id="SSF48371">
    <property type="entry name" value="ARM repeat"/>
    <property type="match status" value="3"/>
</dbReference>
<feature type="domain" description="FATC" evidence="14">
    <location>
        <begin position="3746"/>
        <end position="3778"/>
    </location>
</feature>
<evidence type="ECO:0000256" key="9">
    <source>
        <dbReference type="ARBA" id="ARBA00022840"/>
    </source>
</evidence>
<evidence type="ECO:0000256" key="7">
    <source>
        <dbReference type="ARBA" id="ARBA00022763"/>
    </source>
</evidence>
<keyword evidence="7" id="KW-0227">DNA damage</keyword>
<evidence type="ECO:0000259" key="13">
    <source>
        <dbReference type="PROSITE" id="PS50290"/>
    </source>
</evidence>
<dbReference type="InParanoid" id="A0A7F5RJE5"/>
<keyword evidence="8" id="KW-0418">Kinase</keyword>
<dbReference type="InterPro" id="IPR050517">
    <property type="entry name" value="DDR_Repair_Kinase"/>
</dbReference>
<evidence type="ECO:0000256" key="11">
    <source>
        <dbReference type="ARBA" id="ARBA00023242"/>
    </source>
</evidence>
<evidence type="ECO:0000313" key="15">
    <source>
        <dbReference type="Proteomes" id="UP000192223"/>
    </source>
</evidence>
<dbReference type="SMART" id="SM00146">
    <property type="entry name" value="PI3Kc"/>
    <property type="match status" value="1"/>
</dbReference>
<dbReference type="SUPFAM" id="SSF56112">
    <property type="entry name" value="Protein kinase-like (PK-like)"/>
    <property type="match status" value="1"/>
</dbReference>
<evidence type="ECO:0000256" key="10">
    <source>
        <dbReference type="ARBA" id="ARBA00023204"/>
    </source>
</evidence>
<evidence type="ECO:0000256" key="1">
    <source>
        <dbReference type="ARBA" id="ARBA00004123"/>
    </source>
</evidence>
<dbReference type="InterPro" id="IPR000403">
    <property type="entry name" value="PI3/4_kinase_cat_dom"/>
</dbReference>
<dbReference type="Gene3D" id="1.10.1070.11">
    <property type="entry name" value="Phosphatidylinositol 3-/4-kinase, catalytic domain"/>
    <property type="match status" value="1"/>
</dbReference>
<dbReference type="GO" id="GO:0006303">
    <property type="term" value="P:double-strand break repair via nonhomologous end joining"/>
    <property type="evidence" value="ECO:0007669"/>
    <property type="project" value="InterPro"/>
</dbReference>
<evidence type="ECO:0000256" key="8">
    <source>
        <dbReference type="ARBA" id="ARBA00022777"/>
    </source>
</evidence>
<dbReference type="RefSeq" id="XP_025836118.1">
    <property type="nucleotide sequence ID" value="XM_025980333.1"/>
</dbReference>
<dbReference type="GO" id="GO:0005634">
    <property type="term" value="C:nucleus"/>
    <property type="evidence" value="ECO:0007669"/>
    <property type="project" value="UniProtKB-SubCell"/>
</dbReference>
<dbReference type="InterPro" id="IPR012582">
    <property type="entry name" value="DNAPKcs_CC3"/>
</dbReference>
<keyword evidence="6" id="KW-0547">Nucleotide-binding</keyword>
<dbReference type="InterPro" id="IPR036940">
    <property type="entry name" value="PI3/4_kinase_cat_sf"/>
</dbReference>
<keyword evidence="12" id="KW-0812">Transmembrane</keyword>
<evidence type="ECO:0000256" key="12">
    <source>
        <dbReference type="SAM" id="Phobius"/>
    </source>
</evidence>
<dbReference type="KEGG" id="apln:108743426"/>
<dbReference type="SMART" id="SM01344">
    <property type="entry name" value="NUC194"/>
    <property type="match status" value="1"/>
</dbReference>
<comment type="similarity">
    <text evidence="2">Belongs to the PI3/PI4-kinase family.</text>
</comment>
<dbReference type="PROSITE" id="PS50290">
    <property type="entry name" value="PI3_4_KINASE_3"/>
    <property type="match status" value="1"/>
</dbReference>
<dbReference type="InterPro" id="IPR003152">
    <property type="entry name" value="FATC_dom"/>
</dbReference>
<gene>
    <name evidence="16" type="primary">LOC108743426</name>
</gene>
<dbReference type="GeneID" id="108743426"/>
<feature type="domain" description="PI3K/PI4K catalytic" evidence="13">
    <location>
        <begin position="3384"/>
        <end position="3726"/>
    </location>
</feature>
<dbReference type="Pfam" id="PF20502">
    <property type="entry name" value="DNAPKcs_CC1-2"/>
    <property type="match status" value="1"/>
</dbReference>
<keyword evidence="12" id="KW-0472">Membrane</keyword>